<gene>
    <name evidence="1" type="ORF">LVIROSA_LOCUS3317</name>
</gene>
<proteinExistence type="predicted"/>
<dbReference type="EMBL" id="CAKMRJ010000001">
    <property type="protein sequence ID" value="CAH1415471.1"/>
    <property type="molecule type" value="Genomic_DNA"/>
</dbReference>
<keyword evidence="2" id="KW-1185">Reference proteome</keyword>
<dbReference type="Proteomes" id="UP001157418">
    <property type="component" value="Unassembled WGS sequence"/>
</dbReference>
<evidence type="ECO:0000313" key="2">
    <source>
        <dbReference type="Proteomes" id="UP001157418"/>
    </source>
</evidence>
<name>A0AAU9LQ90_9ASTR</name>
<organism evidence="1 2">
    <name type="scientific">Lactuca virosa</name>
    <dbReference type="NCBI Taxonomy" id="75947"/>
    <lineage>
        <taxon>Eukaryota</taxon>
        <taxon>Viridiplantae</taxon>
        <taxon>Streptophyta</taxon>
        <taxon>Embryophyta</taxon>
        <taxon>Tracheophyta</taxon>
        <taxon>Spermatophyta</taxon>
        <taxon>Magnoliopsida</taxon>
        <taxon>eudicotyledons</taxon>
        <taxon>Gunneridae</taxon>
        <taxon>Pentapetalae</taxon>
        <taxon>asterids</taxon>
        <taxon>campanulids</taxon>
        <taxon>Asterales</taxon>
        <taxon>Asteraceae</taxon>
        <taxon>Cichorioideae</taxon>
        <taxon>Cichorieae</taxon>
        <taxon>Lactucinae</taxon>
        <taxon>Lactuca</taxon>
    </lineage>
</organism>
<accession>A0AAU9LQ90</accession>
<reference evidence="1 2" key="1">
    <citation type="submission" date="2022-01" db="EMBL/GenBank/DDBJ databases">
        <authorList>
            <person name="Xiong W."/>
            <person name="Schranz E."/>
        </authorList>
    </citation>
    <scope>NUCLEOTIDE SEQUENCE [LARGE SCALE GENOMIC DNA]</scope>
</reference>
<protein>
    <submittedName>
        <fullName evidence="1">Uncharacterized protein</fullName>
    </submittedName>
</protein>
<dbReference type="AlphaFoldDB" id="A0AAU9LQ90"/>
<comment type="caution">
    <text evidence="1">The sequence shown here is derived from an EMBL/GenBank/DDBJ whole genome shotgun (WGS) entry which is preliminary data.</text>
</comment>
<evidence type="ECO:0000313" key="1">
    <source>
        <dbReference type="EMBL" id="CAH1415471.1"/>
    </source>
</evidence>
<sequence length="73" mass="8757">MRKVGRNLSEQLDTWNILAKARNEGRLFANIRWPRDPDINEQMKRLHLLLKMKDSAANVPKNLEARRRFRFIV</sequence>